<dbReference type="SUPFAM" id="SSF52540">
    <property type="entry name" value="P-loop containing nucleoside triphosphate hydrolases"/>
    <property type="match status" value="1"/>
</dbReference>
<name>A0A8E4BR83_9FIRM</name>
<sequence>MSLFLPHIYGQEKVQKEWKSLLKNNRFPHTLILYGDDGLGKTTAAFDLAGILTGESEKISGEFDELHISSAREEMTLPMAGNRLWYLRPGKMELKVEQFRTFLESMASFDEKAHVCIIDECQFMRAAAANIMLKTLEEPQSNVYYILISTDLNSILPTVISRSEKFAFTPLGREEYLALLQRESSKYPVPVNMTPDMLYQLSEGNPGITLEICSEKDNAQPDAAMSFWETITDNPRSFSALSGHKWKDRDEFHQMLRWIILVGRDILVLAETGDQNRARCMSVMGREMAVSRKWNGKVMQVMEVFRDAELAYTHYINIKNIWDMILIQLKNIQRGRKE</sequence>
<keyword evidence="2" id="KW-1185">Reference proteome</keyword>
<organism evidence="1 2">
    <name type="scientific">Dialister hominis</name>
    <dbReference type="NCBI Taxonomy" id="2582419"/>
    <lineage>
        <taxon>Bacteria</taxon>
        <taxon>Bacillati</taxon>
        <taxon>Bacillota</taxon>
        <taxon>Negativicutes</taxon>
        <taxon>Veillonellales</taxon>
        <taxon>Veillonellaceae</taxon>
        <taxon>Dialister</taxon>
    </lineage>
</organism>
<proteinExistence type="predicted"/>
<evidence type="ECO:0000313" key="1">
    <source>
        <dbReference type="EMBL" id="BBK24787.1"/>
    </source>
</evidence>
<dbReference type="InterPro" id="IPR050238">
    <property type="entry name" value="DNA_Rep/Repair_Clamp_Loader"/>
</dbReference>
<dbReference type="PANTHER" id="PTHR11669:SF8">
    <property type="entry name" value="DNA POLYMERASE III SUBUNIT DELTA"/>
    <property type="match status" value="1"/>
</dbReference>
<dbReference type="KEGG" id="dho:Dia5BBH33_07220"/>
<dbReference type="GeneID" id="92715941"/>
<dbReference type="InterPro" id="IPR027417">
    <property type="entry name" value="P-loop_NTPase"/>
</dbReference>
<protein>
    <submittedName>
        <fullName evidence="1">DNA polymerase III subunit delta</fullName>
    </submittedName>
</protein>
<dbReference type="EMBL" id="AP019697">
    <property type="protein sequence ID" value="BBK24787.1"/>
    <property type="molecule type" value="Genomic_DNA"/>
</dbReference>
<dbReference type="Pfam" id="PF13177">
    <property type="entry name" value="DNA_pol3_delta2"/>
    <property type="match status" value="1"/>
</dbReference>
<dbReference type="GO" id="GO:0006261">
    <property type="term" value="P:DNA-templated DNA replication"/>
    <property type="evidence" value="ECO:0007669"/>
    <property type="project" value="TreeGrafter"/>
</dbReference>
<dbReference type="Gene3D" id="3.40.50.300">
    <property type="entry name" value="P-loop containing nucleotide triphosphate hydrolases"/>
    <property type="match status" value="1"/>
</dbReference>
<accession>A0A8E4BR83</accession>
<gene>
    <name evidence="1" type="ORF">Dia5BBH33_07220</name>
</gene>
<evidence type="ECO:0000313" key="2">
    <source>
        <dbReference type="Proteomes" id="UP000320585"/>
    </source>
</evidence>
<dbReference type="OrthoDB" id="9810148at2"/>
<dbReference type="AlphaFoldDB" id="A0A8E4BR83"/>
<dbReference type="Proteomes" id="UP000320585">
    <property type="component" value="Chromosome"/>
</dbReference>
<dbReference type="PANTHER" id="PTHR11669">
    <property type="entry name" value="REPLICATION FACTOR C / DNA POLYMERASE III GAMMA-TAU SUBUNIT"/>
    <property type="match status" value="1"/>
</dbReference>
<reference evidence="2" key="1">
    <citation type="submission" date="2019-05" db="EMBL/GenBank/DDBJ databases">
        <title>Complete genome sequencing of Dialister sp. strain 5BBH33.</title>
        <authorList>
            <person name="Sakamoto M."/>
            <person name="Murakami T."/>
            <person name="Mori H."/>
        </authorList>
    </citation>
    <scope>NUCLEOTIDE SEQUENCE [LARGE SCALE GENOMIC DNA]</scope>
    <source>
        <strain evidence="2">5BBH33</strain>
    </source>
</reference>
<dbReference type="RefSeq" id="WP_108849809.1">
    <property type="nucleotide sequence ID" value="NZ_AP019697.1"/>
</dbReference>